<dbReference type="SMART" id="SM00479">
    <property type="entry name" value="EXOIII"/>
    <property type="match status" value="1"/>
</dbReference>
<dbReference type="AlphaFoldDB" id="A0A844HUE8"/>
<dbReference type="Pfam" id="PF00929">
    <property type="entry name" value="RNase_T"/>
    <property type="match status" value="1"/>
</dbReference>
<dbReference type="InterPro" id="IPR036397">
    <property type="entry name" value="RNaseH_sf"/>
</dbReference>
<name>A0A844HUE8_9RHOB</name>
<gene>
    <name evidence="5" type="ORF">GL300_18135</name>
</gene>
<dbReference type="PANTHER" id="PTHR30231">
    <property type="entry name" value="DNA POLYMERASE III SUBUNIT EPSILON"/>
    <property type="match status" value="1"/>
</dbReference>
<dbReference type="EMBL" id="WMIG01000013">
    <property type="protein sequence ID" value="MTH61132.1"/>
    <property type="molecule type" value="Genomic_DNA"/>
</dbReference>
<dbReference type="Gene3D" id="3.30.420.10">
    <property type="entry name" value="Ribonuclease H-like superfamily/Ribonuclease H"/>
    <property type="match status" value="1"/>
</dbReference>
<sequence length="186" mass="21059">MQLAVALDTETTGFCEPEHRLVEVYLDLVDLQARKKLYTFYRRINPLRSMPAEAQRVHGISGADLLNEQPFEVIGPVLRQVLDKAQLFVAHNAEFDFKFLNMEFDRISQPVLDLPVFCTMEKSIWAAPTGKKPSLKELCFAMEVEYDDAKAHAAAYDVEVMTECLFRGLEWGNYTLPAGPALQMAA</sequence>
<dbReference type="InterPro" id="IPR012337">
    <property type="entry name" value="RNaseH-like_sf"/>
</dbReference>
<dbReference type="RefSeq" id="WP_155041074.1">
    <property type="nucleotide sequence ID" value="NZ_WMIG01000013.1"/>
</dbReference>
<dbReference type="OrthoDB" id="9804290at2"/>
<dbReference type="Proteomes" id="UP000449846">
    <property type="component" value="Unassembled WGS sequence"/>
</dbReference>
<keyword evidence="3 5" id="KW-0269">Exonuclease</keyword>
<feature type="domain" description="Exonuclease" evidence="4">
    <location>
        <begin position="3"/>
        <end position="174"/>
    </location>
</feature>
<evidence type="ECO:0000256" key="2">
    <source>
        <dbReference type="ARBA" id="ARBA00022801"/>
    </source>
</evidence>
<keyword evidence="1" id="KW-0540">Nuclease</keyword>
<dbReference type="SUPFAM" id="SSF53098">
    <property type="entry name" value="Ribonuclease H-like"/>
    <property type="match status" value="1"/>
</dbReference>
<protein>
    <submittedName>
        <fullName evidence="5">3'-5' exonuclease</fullName>
    </submittedName>
</protein>
<comment type="caution">
    <text evidence="5">The sequence shown here is derived from an EMBL/GenBank/DDBJ whole genome shotgun (WGS) entry which is preliminary data.</text>
</comment>
<dbReference type="GO" id="GO:0006259">
    <property type="term" value="P:DNA metabolic process"/>
    <property type="evidence" value="ECO:0007669"/>
    <property type="project" value="UniProtKB-ARBA"/>
</dbReference>
<dbReference type="InterPro" id="IPR013520">
    <property type="entry name" value="Ribonucl_H"/>
</dbReference>
<evidence type="ECO:0000259" key="4">
    <source>
        <dbReference type="SMART" id="SM00479"/>
    </source>
</evidence>
<accession>A0A844HUE8</accession>
<evidence type="ECO:0000313" key="5">
    <source>
        <dbReference type="EMBL" id="MTH61132.1"/>
    </source>
</evidence>
<reference evidence="5 6" key="1">
    <citation type="submission" date="2019-11" db="EMBL/GenBank/DDBJ databases">
        <authorList>
            <person name="Dong K."/>
        </authorList>
    </citation>
    <scope>NUCLEOTIDE SEQUENCE [LARGE SCALE GENOMIC DNA]</scope>
    <source>
        <strain evidence="5 6">NBRC 112902</strain>
    </source>
</reference>
<proteinExistence type="predicted"/>
<dbReference type="GO" id="GO:0003676">
    <property type="term" value="F:nucleic acid binding"/>
    <property type="evidence" value="ECO:0007669"/>
    <property type="project" value="InterPro"/>
</dbReference>
<dbReference type="PANTHER" id="PTHR30231:SF4">
    <property type="entry name" value="PROTEIN NEN2"/>
    <property type="match status" value="1"/>
</dbReference>
<keyword evidence="6" id="KW-1185">Reference proteome</keyword>
<dbReference type="CDD" id="cd06127">
    <property type="entry name" value="DEDDh"/>
    <property type="match status" value="1"/>
</dbReference>
<evidence type="ECO:0000256" key="3">
    <source>
        <dbReference type="ARBA" id="ARBA00022839"/>
    </source>
</evidence>
<keyword evidence="2" id="KW-0378">Hydrolase</keyword>
<dbReference type="GO" id="GO:0008408">
    <property type="term" value="F:3'-5' exonuclease activity"/>
    <property type="evidence" value="ECO:0007669"/>
    <property type="project" value="TreeGrafter"/>
</dbReference>
<organism evidence="5 6">
    <name type="scientific">Paracoccus litorisediminis</name>
    <dbReference type="NCBI Taxonomy" id="2006130"/>
    <lineage>
        <taxon>Bacteria</taxon>
        <taxon>Pseudomonadati</taxon>
        <taxon>Pseudomonadota</taxon>
        <taxon>Alphaproteobacteria</taxon>
        <taxon>Rhodobacterales</taxon>
        <taxon>Paracoccaceae</taxon>
        <taxon>Paracoccus</taxon>
    </lineage>
</organism>
<evidence type="ECO:0000256" key="1">
    <source>
        <dbReference type="ARBA" id="ARBA00022722"/>
    </source>
</evidence>
<evidence type="ECO:0000313" key="6">
    <source>
        <dbReference type="Proteomes" id="UP000449846"/>
    </source>
</evidence>